<protein>
    <submittedName>
        <fullName evidence="1">Uncharacterized protein</fullName>
    </submittedName>
</protein>
<organism evidence="1">
    <name type="scientific">uncultured prokaryote</name>
    <dbReference type="NCBI Taxonomy" id="198431"/>
    <lineage>
        <taxon>unclassified sequences</taxon>
        <taxon>environmental samples</taxon>
    </lineage>
</organism>
<dbReference type="EMBL" id="LN853574">
    <property type="protein sequence ID" value="CRY96197.1"/>
    <property type="molecule type" value="Genomic_DNA"/>
</dbReference>
<accession>A0A0H5QK60</accession>
<name>A0A0H5QK60_9ZZZZ</name>
<proteinExistence type="predicted"/>
<sequence length="207" mass="20741">MAGPAHVHMVVSGTMAGGEVFAFGFDTAGAAGNQATLDDAVASTAAVLTTSGASQTTFKGLLTGPNSYTAVTGYSYSAGSSSASLVSKTAISVAGAATVANPYQVCVVASLITAVPSRRTRGRMYLPGQGITVSPTSGFFSGPTPQAIATAVGELITAQGVDISPVVISTVGDLATPVVSVRVDNKADTQRRRANKLLPTVFGTQLL</sequence>
<reference evidence="1" key="2">
    <citation type="submission" date="2015-07" db="EMBL/GenBank/DDBJ databases">
        <title>Plasmids, circular viruses and viroids from rat gut.</title>
        <authorList>
            <person name="Jorgensen T.J."/>
            <person name="Hansen M.A."/>
            <person name="Xu Z."/>
            <person name="Tabak M.A."/>
            <person name="Sorensen S.J."/>
            <person name="Hansen L.H."/>
        </authorList>
    </citation>
    <scope>NUCLEOTIDE SEQUENCE</scope>
    <source>
        <strain evidence="1">RGFK0978</strain>
    </source>
</reference>
<reference evidence="1" key="1">
    <citation type="submission" date="2015-06" db="EMBL/GenBank/DDBJ databases">
        <authorList>
            <person name="Joergensen T."/>
        </authorList>
    </citation>
    <scope>NUCLEOTIDE SEQUENCE</scope>
    <source>
        <strain evidence="1">RGFK0978</strain>
    </source>
</reference>
<dbReference type="AlphaFoldDB" id="A0A0H5QK60"/>
<evidence type="ECO:0000313" key="1">
    <source>
        <dbReference type="EMBL" id="CRY96197.1"/>
    </source>
</evidence>